<proteinExistence type="predicted"/>
<sequence length="109" mass="12237">MAKFKATSVRTIESPYGYELEAEAEVLGPFHIHPMLSRSGELDYSGYTVTPHNSKFMVGSFKSLTRARAIAKELMALSANWDGEAFGDIFPDQELAREAFDIVRPHRID</sequence>
<evidence type="ECO:0000313" key="1">
    <source>
        <dbReference type="EMBL" id="SEG64689.1"/>
    </source>
</evidence>
<dbReference type="AlphaFoldDB" id="A0A1H6BVI5"/>
<keyword evidence="2" id="KW-1185">Reference proteome</keyword>
<dbReference type="RefSeq" id="WP_146071422.1">
    <property type="nucleotide sequence ID" value="NZ_FNUY01000008.1"/>
</dbReference>
<reference evidence="1 2" key="1">
    <citation type="submission" date="2016-10" db="EMBL/GenBank/DDBJ databases">
        <authorList>
            <person name="de Groot N.N."/>
        </authorList>
    </citation>
    <scope>NUCLEOTIDE SEQUENCE [LARGE SCALE GENOMIC DNA]</scope>
    <source>
        <strain evidence="1 2">DSM 26656</strain>
    </source>
</reference>
<protein>
    <submittedName>
        <fullName evidence="1">Uncharacterized protein</fullName>
    </submittedName>
</protein>
<organism evidence="1 2">
    <name type="scientific">Bosea lathyri</name>
    <dbReference type="NCBI Taxonomy" id="1036778"/>
    <lineage>
        <taxon>Bacteria</taxon>
        <taxon>Pseudomonadati</taxon>
        <taxon>Pseudomonadota</taxon>
        <taxon>Alphaproteobacteria</taxon>
        <taxon>Hyphomicrobiales</taxon>
        <taxon>Boseaceae</taxon>
        <taxon>Bosea</taxon>
    </lineage>
</organism>
<dbReference type="Proteomes" id="UP000236743">
    <property type="component" value="Unassembled WGS sequence"/>
</dbReference>
<name>A0A1H6BVI5_9HYPH</name>
<dbReference type="EMBL" id="FNUY01000008">
    <property type="protein sequence ID" value="SEG64689.1"/>
    <property type="molecule type" value="Genomic_DNA"/>
</dbReference>
<accession>A0A1H6BVI5</accession>
<gene>
    <name evidence="1" type="ORF">SAMN04488115_108117</name>
</gene>
<evidence type="ECO:0000313" key="2">
    <source>
        <dbReference type="Proteomes" id="UP000236743"/>
    </source>
</evidence>